<dbReference type="Gene3D" id="3.40.50.300">
    <property type="entry name" value="P-loop containing nucleotide triphosphate hydrolases"/>
    <property type="match status" value="1"/>
</dbReference>
<keyword evidence="3" id="KW-0804">Transcription</keyword>
<dbReference type="Pfam" id="PF11951">
    <property type="entry name" value="Fungal_trans_2"/>
    <property type="match status" value="1"/>
</dbReference>
<protein>
    <recommendedName>
        <fullName evidence="5">Zn(2)-C6 fungal-type domain-containing protein</fullName>
    </recommendedName>
</protein>
<dbReference type="InterPro" id="IPR036864">
    <property type="entry name" value="Zn2-C6_fun-type_DNA-bd_sf"/>
</dbReference>
<evidence type="ECO:0000259" key="5">
    <source>
        <dbReference type="Pfam" id="PF00172"/>
    </source>
</evidence>
<dbReference type="AlphaFoldDB" id="A0AA38Y684"/>
<reference evidence="6" key="1">
    <citation type="submission" date="2022-10" db="EMBL/GenBank/DDBJ databases">
        <title>Culturing micro-colonial fungi from biological soil crusts in the Mojave desert and describing Neophaeococcomyces mojavensis, and introducing the new genera and species Taxawa tesnikishii.</title>
        <authorList>
            <person name="Kurbessoian T."/>
            <person name="Stajich J.E."/>
        </authorList>
    </citation>
    <scope>NUCLEOTIDE SEQUENCE</scope>
    <source>
        <strain evidence="6">TK_35</strain>
    </source>
</reference>
<dbReference type="PANTHER" id="PTHR38111:SF11">
    <property type="entry name" value="TRANSCRIPTION FACTOR DOMAIN-CONTAINING PROTEIN-RELATED"/>
    <property type="match status" value="1"/>
</dbReference>
<comment type="caution">
    <text evidence="6">The sequence shown here is derived from an EMBL/GenBank/DDBJ whole genome shotgun (WGS) entry which is preliminary data.</text>
</comment>
<dbReference type="Pfam" id="PF00172">
    <property type="entry name" value="Zn_clus"/>
    <property type="match status" value="1"/>
</dbReference>
<dbReference type="GO" id="GO:0008270">
    <property type="term" value="F:zinc ion binding"/>
    <property type="evidence" value="ECO:0007669"/>
    <property type="project" value="InterPro"/>
</dbReference>
<dbReference type="GO" id="GO:0003677">
    <property type="term" value="F:DNA binding"/>
    <property type="evidence" value="ECO:0007669"/>
    <property type="project" value="UniProtKB-KW"/>
</dbReference>
<evidence type="ECO:0000256" key="3">
    <source>
        <dbReference type="ARBA" id="ARBA00023163"/>
    </source>
</evidence>
<dbReference type="EMBL" id="JAPDRN010000027">
    <property type="protein sequence ID" value="KAJ9636990.1"/>
    <property type="molecule type" value="Genomic_DNA"/>
</dbReference>
<evidence type="ECO:0000313" key="7">
    <source>
        <dbReference type="Proteomes" id="UP001172681"/>
    </source>
</evidence>
<gene>
    <name evidence="6" type="ORF">H2204_005138</name>
</gene>
<organism evidence="6 7">
    <name type="scientific">Knufia peltigerae</name>
    <dbReference type="NCBI Taxonomy" id="1002370"/>
    <lineage>
        <taxon>Eukaryota</taxon>
        <taxon>Fungi</taxon>
        <taxon>Dikarya</taxon>
        <taxon>Ascomycota</taxon>
        <taxon>Pezizomycotina</taxon>
        <taxon>Eurotiomycetes</taxon>
        <taxon>Chaetothyriomycetidae</taxon>
        <taxon>Chaetothyriales</taxon>
        <taxon>Trichomeriaceae</taxon>
        <taxon>Knufia</taxon>
    </lineage>
</organism>
<dbReference type="InterPro" id="IPR021858">
    <property type="entry name" value="Fun_TF"/>
</dbReference>
<dbReference type="CDD" id="cd00067">
    <property type="entry name" value="GAL4"/>
    <property type="match status" value="1"/>
</dbReference>
<evidence type="ECO:0000256" key="4">
    <source>
        <dbReference type="ARBA" id="ARBA00023242"/>
    </source>
</evidence>
<dbReference type="InterPro" id="IPR053178">
    <property type="entry name" value="Osmoadaptation_assoc"/>
</dbReference>
<dbReference type="InterPro" id="IPR027417">
    <property type="entry name" value="P-loop_NTPase"/>
</dbReference>
<dbReference type="InterPro" id="IPR040632">
    <property type="entry name" value="Sulfotransfer_4"/>
</dbReference>
<dbReference type="Pfam" id="PF17784">
    <property type="entry name" value="Sulfotransfer_4"/>
    <property type="match status" value="1"/>
</dbReference>
<sequence length="657" mass="72777">MSSQKTRDKLDDWAMLLESDPNIDRRKCSRQVLMQILSLGGPRTGTLSNGFGLQSPWHTFKQWMPNITQTADGQASHNANFDQLLGHVGTTTDTPTNQTKAAYPETKVVLVERDEEKWLKSIQMQFSEALKPAGSYGVGKRSGYSDVPSGARLAQSGLTPSGANHVVLCDENRPSCGLCAQRGVECVYNDGLSFIFANFDSQSTTLGRTPMAVSRQKSPVRETLPASPVDLPQPCLVTSHCLQIHGAFLGIYLPQSCTAVNPSPAVTTGWLRAAYELSSTDQLLSDAFSALSIQCLGRHDDLEGKRRSQMLRGRVMRNLSRRIGSGSRALEDTTLACVMMLNFVESQSANSKGASGWLFHAQGVSALIKARGAKNHESSFGQQLFLGSRLMDLVGAIGTRKATETLHHLCSIPSLDPRCELTQLFDILHALPSTLEKLDIVVGLTSEGRLEEVKATTHGLIETCHNLIIRLRDWRTLLDVHNADAGNGQLVWEEPSDLYRSLPVDSPLRIFPTYFCFPNLDIAQQILLYMVGKVFLWTVIFAMEDVLEGMLPQHQTSSCTRTRSSGAEASHECRLLAIQVAQSFEYFVRPDMGLTAIDLFGFPVSFICNWLTERAVPERLWFRVLFNRLRTMNPGYTAFLESATKLHGECDIFELLQ</sequence>
<keyword evidence="7" id="KW-1185">Reference proteome</keyword>
<accession>A0AA38Y684</accession>
<dbReference type="InterPro" id="IPR001138">
    <property type="entry name" value="Zn2Cys6_DnaBD"/>
</dbReference>
<proteinExistence type="predicted"/>
<dbReference type="GO" id="GO:0000981">
    <property type="term" value="F:DNA-binding transcription factor activity, RNA polymerase II-specific"/>
    <property type="evidence" value="ECO:0007669"/>
    <property type="project" value="InterPro"/>
</dbReference>
<evidence type="ECO:0000256" key="1">
    <source>
        <dbReference type="ARBA" id="ARBA00023015"/>
    </source>
</evidence>
<evidence type="ECO:0000313" key="6">
    <source>
        <dbReference type="EMBL" id="KAJ9636990.1"/>
    </source>
</evidence>
<name>A0AA38Y684_9EURO</name>
<dbReference type="PANTHER" id="PTHR38111">
    <property type="entry name" value="ZN(2)-C6 FUNGAL-TYPE DOMAIN-CONTAINING PROTEIN-RELATED"/>
    <property type="match status" value="1"/>
</dbReference>
<keyword evidence="4" id="KW-0539">Nucleus</keyword>
<keyword evidence="1" id="KW-0805">Transcription regulation</keyword>
<feature type="domain" description="Zn(2)-C6 fungal-type" evidence="5">
    <location>
        <begin position="169"/>
        <end position="190"/>
    </location>
</feature>
<dbReference type="Proteomes" id="UP001172681">
    <property type="component" value="Unassembled WGS sequence"/>
</dbReference>
<dbReference type="Gene3D" id="4.10.240.10">
    <property type="entry name" value="Zn(2)-C6 fungal-type DNA-binding domain"/>
    <property type="match status" value="1"/>
</dbReference>
<evidence type="ECO:0000256" key="2">
    <source>
        <dbReference type="ARBA" id="ARBA00023125"/>
    </source>
</evidence>
<keyword evidence="2" id="KW-0238">DNA-binding</keyword>